<dbReference type="InterPro" id="IPR001811">
    <property type="entry name" value="Chemokine_IL8-like_dom"/>
</dbReference>
<reference evidence="6 7" key="1">
    <citation type="submission" date="2019-09" db="EMBL/GenBank/DDBJ databases">
        <title>Bird 10,000 Genomes (B10K) Project - Family phase.</title>
        <authorList>
            <person name="Zhang G."/>
        </authorList>
    </citation>
    <scope>NUCLEOTIDE SEQUENCE [LARGE SCALE GENOMIC DNA]</scope>
    <source>
        <strain evidence="6">B10K-DU-007-02</strain>
        <tissue evidence="6">Mixed tissue sample</tissue>
    </source>
</reference>
<evidence type="ECO:0000256" key="3">
    <source>
        <dbReference type="ARBA" id="ARBA00022514"/>
    </source>
</evidence>
<proteinExistence type="inferred from homology"/>
<dbReference type="GO" id="GO:0061844">
    <property type="term" value="P:antimicrobial humoral immune response mediated by antimicrobial peptide"/>
    <property type="evidence" value="ECO:0007669"/>
    <property type="project" value="TreeGrafter"/>
</dbReference>
<dbReference type="FunFam" id="2.40.50.40:FF:000002">
    <property type="entry name" value="C-C motif chemokine"/>
    <property type="match status" value="1"/>
</dbReference>
<dbReference type="Gene3D" id="2.40.50.40">
    <property type="match status" value="1"/>
</dbReference>
<dbReference type="AlphaFoldDB" id="A0A7L0IQB1"/>
<dbReference type="GO" id="GO:0008009">
    <property type="term" value="F:chemokine activity"/>
    <property type="evidence" value="ECO:0007669"/>
    <property type="project" value="InterPro"/>
</dbReference>
<dbReference type="PANTHER" id="PTHR12015:SF103">
    <property type="entry name" value="C-C MOTIF CHEMOKINE 4-RELATED"/>
    <property type="match status" value="1"/>
</dbReference>
<feature type="non-terminal residue" evidence="6">
    <location>
        <position position="63"/>
    </location>
</feature>
<name>A0A7L0IQB1_PIPCL</name>
<dbReference type="Pfam" id="PF00048">
    <property type="entry name" value="IL8"/>
    <property type="match status" value="1"/>
</dbReference>
<accession>A0A7L0IQB1</accession>
<dbReference type="PANTHER" id="PTHR12015">
    <property type="entry name" value="SMALL INDUCIBLE CYTOKINE A"/>
    <property type="match status" value="1"/>
</dbReference>
<evidence type="ECO:0000256" key="1">
    <source>
        <dbReference type="ARBA" id="ARBA00010868"/>
    </source>
</evidence>
<comment type="similarity">
    <text evidence="1">Belongs to the intercrine beta (chemokine CC) family.</text>
</comment>
<keyword evidence="4" id="KW-0732">Signal</keyword>
<evidence type="ECO:0000256" key="4">
    <source>
        <dbReference type="ARBA" id="ARBA00022729"/>
    </source>
</evidence>
<keyword evidence="3" id="KW-0202">Cytokine</keyword>
<dbReference type="GO" id="GO:0048020">
    <property type="term" value="F:CCR chemokine receptor binding"/>
    <property type="evidence" value="ECO:0007669"/>
    <property type="project" value="TreeGrafter"/>
</dbReference>
<dbReference type="SMART" id="SM00199">
    <property type="entry name" value="SCY"/>
    <property type="match status" value="1"/>
</dbReference>
<dbReference type="GO" id="GO:0005615">
    <property type="term" value="C:extracellular space"/>
    <property type="evidence" value="ECO:0007669"/>
    <property type="project" value="UniProtKB-KW"/>
</dbReference>
<sequence length="63" mass="7269">TSCCFQYISRAVPRRMISSAHRTSKSCPQPAVVLVTRKGRMLCADPEAHWVQQYLKDLEILEY</sequence>
<dbReference type="InterPro" id="IPR036048">
    <property type="entry name" value="Interleukin_8-like_sf"/>
</dbReference>
<protein>
    <submittedName>
        <fullName evidence="6">CCL3 protein</fullName>
    </submittedName>
</protein>
<dbReference type="Proteomes" id="UP000520962">
    <property type="component" value="Unassembled WGS sequence"/>
</dbReference>
<dbReference type="GO" id="GO:0030335">
    <property type="term" value="P:positive regulation of cell migration"/>
    <property type="evidence" value="ECO:0007669"/>
    <property type="project" value="TreeGrafter"/>
</dbReference>
<dbReference type="SUPFAM" id="SSF54117">
    <property type="entry name" value="Interleukin 8-like chemokines"/>
    <property type="match status" value="1"/>
</dbReference>
<dbReference type="CDD" id="cd00272">
    <property type="entry name" value="Chemokine_CC"/>
    <property type="match status" value="1"/>
</dbReference>
<keyword evidence="2" id="KW-0145">Chemotaxis</keyword>
<evidence type="ECO:0000256" key="2">
    <source>
        <dbReference type="ARBA" id="ARBA00022500"/>
    </source>
</evidence>
<evidence type="ECO:0000313" key="6">
    <source>
        <dbReference type="EMBL" id="NXK34097.1"/>
    </source>
</evidence>
<dbReference type="GO" id="GO:0048245">
    <property type="term" value="P:eosinophil chemotaxis"/>
    <property type="evidence" value="ECO:0007669"/>
    <property type="project" value="TreeGrafter"/>
</dbReference>
<dbReference type="GO" id="GO:0006954">
    <property type="term" value="P:inflammatory response"/>
    <property type="evidence" value="ECO:0007669"/>
    <property type="project" value="TreeGrafter"/>
</dbReference>
<organism evidence="6 7">
    <name type="scientific">Piprites chloris</name>
    <name type="common">Wing-barred manakin</name>
    <dbReference type="NCBI Taxonomy" id="114369"/>
    <lineage>
        <taxon>Eukaryota</taxon>
        <taxon>Metazoa</taxon>
        <taxon>Chordata</taxon>
        <taxon>Craniata</taxon>
        <taxon>Vertebrata</taxon>
        <taxon>Euteleostomi</taxon>
        <taxon>Archelosauria</taxon>
        <taxon>Archosauria</taxon>
        <taxon>Dinosauria</taxon>
        <taxon>Saurischia</taxon>
        <taxon>Theropoda</taxon>
        <taxon>Coelurosauria</taxon>
        <taxon>Aves</taxon>
        <taxon>Neognathae</taxon>
        <taxon>Neoaves</taxon>
        <taxon>Telluraves</taxon>
        <taxon>Australaves</taxon>
        <taxon>Passeriformes</taxon>
        <taxon>Pipridae</taxon>
        <taxon>Piprites</taxon>
    </lineage>
</organism>
<feature type="domain" description="Chemokine interleukin-8-like" evidence="5">
    <location>
        <begin position="1"/>
        <end position="58"/>
    </location>
</feature>
<keyword evidence="7" id="KW-1185">Reference proteome</keyword>
<gene>
    <name evidence="6" type="primary">Ccl3_0</name>
    <name evidence="6" type="ORF">PIPCHL_R05276</name>
</gene>
<feature type="non-terminal residue" evidence="6">
    <location>
        <position position="1"/>
    </location>
</feature>
<evidence type="ECO:0000259" key="5">
    <source>
        <dbReference type="SMART" id="SM00199"/>
    </source>
</evidence>
<comment type="caution">
    <text evidence="6">The sequence shown here is derived from an EMBL/GenBank/DDBJ whole genome shotgun (WGS) entry which is preliminary data.</text>
</comment>
<dbReference type="InterPro" id="IPR039809">
    <property type="entry name" value="Chemokine_b/g/d"/>
</dbReference>
<dbReference type="EMBL" id="VXAH01000098">
    <property type="protein sequence ID" value="NXK34097.1"/>
    <property type="molecule type" value="Genomic_DNA"/>
</dbReference>
<dbReference type="GO" id="GO:0070098">
    <property type="term" value="P:chemokine-mediated signaling pathway"/>
    <property type="evidence" value="ECO:0007669"/>
    <property type="project" value="TreeGrafter"/>
</dbReference>
<evidence type="ECO:0000313" key="7">
    <source>
        <dbReference type="Proteomes" id="UP000520962"/>
    </source>
</evidence>